<feature type="compositionally biased region" description="Basic and acidic residues" evidence="1">
    <location>
        <begin position="208"/>
        <end position="229"/>
    </location>
</feature>
<evidence type="ECO:0000313" key="2">
    <source>
        <dbReference type="EMBL" id="KAK0456085.1"/>
    </source>
</evidence>
<evidence type="ECO:0000256" key="1">
    <source>
        <dbReference type="SAM" id="MobiDB-lite"/>
    </source>
</evidence>
<accession>A0AA39K7U0</accession>
<keyword evidence="3" id="KW-1185">Reference proteome</keyword>
<sequence>MLGWRPSAGPALRCLKMRCIRLSSTDAAPSSVPDLSARILDRIGGGGKKRIAEDLDGIKIRAYICGILARYLDIYVFGLATRAEIKIYSGYSLSDRLIKIHAEKPAAPPSTPPATAVPSDDPASSASSSLSAATASSPPNEAPAAPAPRAGERFQEHYKNVDLDNLAGASITAVHIPTPQETARVYTHKKHVESVDFDALFERPQSSEYRRDKAPRQPKIDVRGQEKGGKQPPKANARPVRAQRGNAPSRRSQPSKNTGNARPRRPRARRNQNSSLEIVLSGDAEIDAHVQAVLESEAKTIPDREPNVSYSYLPHSRGPAVDFALPQAEVLIDERKGPGMEDETKSVAPPPQVRLGNLFSPSHRRSKGNYKRRLPDDGVWATPITQLPTVAHAQMVSGRQSTIRFEGQKELLEVVKSLQ</sequence>
<dbReference type="AlphaFoldDB" id="A0AA39K7U0"/>
<dbReference type="Proteomes" id="UP001175226">
    <property type="component" value="Unassembled WGS sequence"/>
</dbReference>
<proteinExistence type="predicted"/>
<feature type="compositionally biased region" description="Low complexity" evidence="1">
    <location>
        <begin position="113"/>
        <end position="149"/>
    </location>
</feature>
<comment type="caution">
    <text evidence="2">The sequence shown here is derived from an EMBL/GenBank/DDBJ whole genome shotgun (WGS) entry which is preliminary data.</text>
</comment>
<feature type="region of interest" description="Disordered" evidence="1">
    <location>
        <begin position="203"/>
        <end position="273"/>
    </location>
</feature>
<feature type="compositionally biased region" description="Polar residues" evidence="1">
    <location>
        <begin position="249"/>
        <end position="259"/>
    </location>
</feature>
<gene>
    <name evidence="2" type="ORF">EV421DRAFT_1750407</name>
</gene>
<dbReference type="EMBL" id="JAUEPT010000001">
    <property type="protein sequence ID" value="KAK0456085.1"/>
    <property type="molecule type" value="Genomic_DNA"/>
</dbReference>
<protein>
    <submittedName>
        <fullName evidence="2">Uncharacterized protein</fullName>
    </submittedName>
</protein>
<reference evidence="2" key="1">
    <citation type="submission" date="2023-06" db="EMBL/GenBank/DDBJ databases">
        <authorList>
            <consortium name="Lawrence Berkeley National Laboratory"/>
            <person name="Ahrendt S."/>
            <person name="Sahu N."/>
            <person name="Indic B."/>
            <person name="Wong-Bajracharya J."/>
            <person name="Merenyi Z."/>
            <person name="Ke H.-M."/>
            <person name="Monk M."/>
            <person name="Kocsube S."/>
            <person name="Drula E."/>
            <person name="Lipzen A."/>
            <person name="Balint B."/>
            <person name="Henrissat B."/>
            <person name="Andreopoulos B."/>
            <person name="Martin F.M."/>
            <person name="Harder C.B."/>
            <person name="Rigling D."/>
            <person name="Ford K.L."/>
            <person name="Foster G.D."/>
            <person name="Pangilinan J."/>
            <person name="Papanicolaou A."/>
            <person name="Barry K."/>
            <person name="LaButti K."/>
            <person name="Viragh M."/>
            <person name="Koriabine M."/>
            <person name="Yan M."/>
            <person name="Riley R."/>
            <person name="Champramary S."/>
            <person name="Plett K.L."/>
            <person name="Tsai I.J."/>
            <person name="Slot J."/>
            <person name="Sipos G."/>
            <person name="Plett J."/>
            <person name="Nagy L.G."/>
            <person name="Grigoriev I.V."/>
        </authorList>
    </citation>
    <scope>NUCLEOTIDE SEQUENCE</scope>
    <source>
        <strain evidence="2">FPL87.14</strain>
    </source>
</reference>
<organism evidence="2 3">
    <name type="scientific">Armillaria borealis</name>
    <dbReference type="NCBI Taxonomy" id="47425"/>
    <lineage>
        <taxon>Eukaryota</taxon>
        <taxon>Fungi</taxon>
        <taxon>Dikarya</taxon>
        <taxon>Basidiomycota</taxon>
        <taxon>Agaricomycotina</taxon>
        <taxon>Agaricomycetes</taxon>
        <taxon>Agaricomycetidae</taxon>
        <taxon>Agaricales</taxon>
        <taxon>Marasmiineae</taxon>
        <taxon>Physalacriaceae</taxon>
        <taxon>Armillaria</taxon>
    </lineage>
</organism>
<evidence type="ECO:0000313" key="3">
    <source>
        <dbReference type="Proteomes" id="UP001175226"/>
    </source>
</evidence>
<name>A0AA39K7U0_9AGAR</name>
<feature type="region of interest" description="Disordered" evidence="1">
    <location>
        <begin position="104"/>
        <end position="149"/>
    </location>
</feature>